<feature type="region of interest" description="Disordered" evidence="1">
    <location>
        <begin position="154"/>
        <end position="174"/>
    </location>
</feature>
<evidence type="ECO:0000256" key="1">
    <source>
        <dbReference type="SAM" id="MobiDB-lite"/>
    </source>
</evidence>
<sequence>MTSTNDSTPTSFAHGRESGESAARASMQRDGTEHLLPEQLELPIVKNPIKAWDEMMALRGSKDVQPLSSEQVQRLHEQVTLAKAIAHISRAETRKAEEQLKKQMAAAAGNLVTKTVRPAEGANDPLPTRGSAPTKDAAMDALDKTAAAIAELRRNTTSDDEAESQEPENPYADYEFVDEQEKDRGDRIVARAQAKLESGAIPVSWNEAIIHFHAETVDQAGEDPDAAGEGDGQYRLVVEMVWIDAASAHGPEAERGLRLEIESEELCPILPRDAGATAAGEGGAWDADGVASNEQFFAWSETLTTDGRRASAALFDRLNALRDVRVFAYQPFKAINRLLRALHDASRTDPGSADAEQAYDEFLARLRLNAMDHPIQSIEDYLRVARFRLAADYLLIKTPAEAFAFAQCEPQRFAEMGCAYPHALAELYLLRRLIRDLEETALRALNGAA</sequence>
<dbReference type="Proteomes" id="UP000002287">
    <property type="component" value="Chromosome 1"/>
</dbReference>
<proteinExistence type="predicted"/>
<name>A4JFK2_BURVG</name>
<feature type="compositionally biased region" description="Polar residues" evidence="1">
    <location>
        <begin position="1"/>
        <end position="11"/>
    </location>
</feature>
<organism evidence="2 3">
    <name type="scientific">Burkholderia vietnamiensis (strain G4 / LMG 22486)</name>
    <name type="common">Burkholderia cepacia (strain R1808)</name>
    <dbReference type="NCBI Taxonomy" id="269482"/>
    <lineage>
        <taxon>Bacteria</taxon>
        <taxon>Pseudomonadati</taxon>
        <taxon>Pseudomonadota</taxon>
        <taxon>Betaproteobacteria</taxon>
        <taxon>Burkholderiales</taxon>
        <taxon>Burkholderiaceae</taxon>
        <taxon>Burkholderia</taxon>
        <taxon>Burkholderia cepacia complex</taxon>
    </lineage>
</organism>
<reference evidence="3" key="1">
    <citation type="submission" date="2007-03" db="EMBL/GenBank/DDBJ databases">
        <title>Complete sequence of chromosome 1 of Burkholderia vietnamiensis G4.</title>
        <authorList>
            <consortium name="US DOE Joint Genome Institute"/>
            <person name="Copeland A."/>
            <person name="Lucas S."/>
            <person name="Lapidus A."/>
            <person name="Barry K."/>
            <person name="Detter J.C."/>
            <person name="Glavina del Rio T."/>
            <person name="Hammon N."/>
            <person name="Israni S."/>
            <person name="Dalin E."/>
            <person name="Tice H."/>
            <person name="Pitluck S."/>
            <person name="Chain P."/>
            <person name="Malfatti S."/>
            <person name="Shin M."/>
            <person name="Vergez L."/>
            <person name="Schmutz J."/>
            <person name="Larimer F."/>
            <person name="Land M."/>
            <person name="Hauser L."/>
            <person name="Kyrpides N."/>
            <person name="Tiedje J."/>
            <person name="Richardson P."/>
        </authorList>
    </citation>
    <scope>NUCLEOTIDE SEQUENCE [LARGE SCALE GENOMIC DNA]</scope>
    <source>
        <strain evidence="3">G4 / LMG 22486</strain>
    </source>
</reference>
<accession>A4JFK2</accession>
<gene>
    <name evidence="2" type="ordered locus">Bcep1808_2053</name>
</gene>
<feature type="region of interest" description="Disordered" evidence="1">
    <location>
        <begin position="1"/>
        <end position="39"/>
    </location>
</feature>
<dbReference type="AlphaFoldDB" id="A4JFK2"/>
<evidence type="ECO:0000313" key="2">
    <source>
        <dbReference type="EMBL" id="ABO55055.1"/>
    </source>
</evidence>
<dbReference type="KEGG" id="bvi:Bcep1808_2053"/>
<dbReference type="EMBL" id="CP000614">
    <property type="protein sequence ID" value="ABO55055.1"/>
    <property type="molecule type" value="Genomic_DNA"/>
</dbReference>
<dbReference type="HOGENOM" id="CLU_609271_0_0_4"/>
<evidence type="ECO:0000313" key="3">
    <source>
        <dbReference type="Proteomes" id="UP000002287"/>
    </source>
</evidence>
<protein>
    <submittedName>
        <fullName evidence="2">Uncharacterized protein</fullName>
    </submittedName>
</protein>